<dbReference type="Pfam" id="PF01370">
    <property type="entry name" value="Epimerase"/>
    <property type="match status" value="1"/>
</dbReference>
<evidence type="ECO:0000313" key="5">
    <source>
        <dbReference type="Proteomes" id="UP000054937"/>
    </source>
</evidence>
<accession>A0A0V0QSR1</accession>
<dbReference type="Proteomes" id="UP000054937">
    <property type="component" value="Unassembled WGS sequence"/>
</dbReference>
<evidence type="ECO:0000256" key="2">
    <source>
        <dbReference type="ARBA" id="ARBA00023445"/>
    </source>
</evidence>
<organism evidence="4 5">
    <name type="scientific">Pseudocohnilembus persalinus</name>
    <name type="common">Ciliate</name>
    <dbReference type="NCBI Taxonomy" id="266149"/>
    <lineage>
        <taxon>Eukaryota</taxon>
        <taxon>Sar</taxon>
        <taxon>Alveolata</taxon>
        <taxon>Ciliophora</taxon>
        <taxon>Intramacronucleata</taxon>
        <taxon>Oligohymenophorea</taxon>
        <taxon>Scuticociliatia</taxon>
        <taxon>Philasterida</taxon>
        <taxon>Pseudocohnilembidae</taxon>
        <taxon>Pseudocohnilembus</taxon>
    </lineage>
</organism>
<comment type="caution">
    <text evidence="4">The sequence shown here is derived from an EMBL/GenBank/DDBJ whole genome shotgun (WGS) entry which is preliminary data.</text>
</comment>
<dbReference type="InParanoid" id="A0A0V0QSR1"/>
<name>A0A0V0QSR1_PSEPJ</name>
<dbReference type="InterPro" id="IPR050425">
    <property type="entry name" value="NAD(P)_dehydrat-like"/>
</dbReference>
<dbReference type="OMA" id="KNEECWA"/>
<reference evidence="4 5" key="1">
    <citation type="journal article" date="2015" name="Sci. Rep.">
        <title>Genome of the facultative scuticociliatosis pathogen Pseudocohnilembus persalinus provides insight into its virulence through horizontal gene transfer.</title>
        <authorList>
            <person name="Xiong J."/>
            <person name="Wang G."/>
            <person name="Cheng J."/>
            <person name="Tian M."/>
            <person name="Pan X."/>
            <person name="Warren A."/>
            <person name="Jiang C."/>
            <person name="Yuan D."/>
            <person name="Miao W."/>
        </authorList>
    </citation>
    <scope>NUCLEOTIDE SEQUENCE [LARGE SCALE GENOMIC DNA]</scope>
    <source>
        <strain evidence="4">36N120E</strain>
    </source>
</reference>
<evidence type="ECO:0000256" key="1">
    <source>
        <dbReference type="ARBA" id="ARBA00023002"/>
    </source>
</evidence>
<dbReference type="SUPFAM" id="SSF51735">
    <property type="entry name" value="NAD(P)-binding Rossmann-fold domains"/>
    <property type="match status" value="1"/>
</dbReference>
<sequence>MEIQQNKDITVLVTGATGFLAGHIIQQLLEKNYKVKGTVRQKKSQIILQTFNNVILKRSLEKKEKYEHLLSLKNASENLELVEATLENLEIWDTIVKNCTYIIHVASPCPSEPPKNENDLILPATQGTEAIMNAAIKNNVKKIVLTSSESSVESGNLKQNFFTEKDWQTPEKSAAYDKSKYYAEKKAWEIYEKNKSDSLKNNNNNTNYLQLTAMLPGFLIGPCLSKNYYASGEIITKIMKYEIPAIPKLSLAHVDVRDAAFAHISAMEKNISNGKRYIISEGSYWLEDTVAILKEEFQQYGYKFPSFKIGKILFNIAAIFDKQMQMVKHMEGRMILFDNTLSRKELDVFYRNHRQTLIESAYDFINKGFVPNKLKNQKK</sequence>
<dbReference type="Gene3D" id="3.40.50.720">
    <property type="entry name" value="NAD(P)-binding Rossmann-like Domain"/>
    <property type="match status" value="1"/>
</dbReference>
<keyword evidence="1" id="KW-0560">Oxidoreductase</keyword>
<dbReference type="InterPro" id="IPR036291">
    <property type="entry name" value="NAD(P)-bd_dom_sf"/>
</dbReference>
<dbReference type="PANTHER" id="PTHR10366">
    <property type="entry name" value="NAD DEPENDENT EPIMERASE/DEHYDRATASE"/>
    <property type="match status" value="1"/>
</dbReference>
<comment type="similarity">
    <text evidence="2">Belongs to the NAD(P)-dependent epimerase/dehydratase family. Dihydroflavonol-4-reductase subfamily.</text>
</comment>
<evidence type="ECO:0000259" key="3">
    <source>
        <dbReference type="Pfam" id="PF01370"/>
    </source>
</evidence>
<gene>
    <name evidence="4" type="ORF">PPERSA_00569</name>
</gene>
<feature type="domain" description="NAD-dependent epimerase/dehydratase" evidence="3">
    <location>
        <begin position="11"/>
        <end position="223"/>
    </location>
</feature>
<dbReference type="AlphaFoldDB" id="A0A0V0QSR1"/>
<dbReference type="InterPro" id="IPR001509">
    <property type="entry name" value="Epimerase_deHydtase"/>
</dbReference>
<dbReference type="EMBL" id="LDAU01000109">
    <property type="protein sequence ID" value="KRX05268.1"/>
    <property type="molecule type" value="Genomic_DNA"/>
</dbReference>
<protein>
    <recommendedName>
        <fullName evidence="3">NAD-dependent epimerase/dehydratase domain-containing protein</fullName>
    </recommendedName>
</protein>
<dbReference type="PANTHER" id="PTHR10366:SF564">
    <property type="entry name" value="STEROL-4-ALPHA-CARBOXYLATE 3-DEHYDROGENASE, DECARBOXYLATING"/>
    <property type="match status" value="1"/>
</dbReference>
<keyword evidence="5" id="KW-1185">Reference proteome</keyword>
<dbReference type="OrthoDB" id="442325at2759"/>
<dbReference type="GO" id="GO:0016616">
    <property type="term" value="F:oxidoreductase activity, acting on the CH-OH group of donors, NAD or NADP as acceptor"/>
    <property type="evidence" value="ECO:0007669"/>
    <property type="project" value="TreeGrafter"/>
</dbReference>
<evidence type="ECO:0000313" key="4">
    <source>
        <dbReference type="EMBL" id="KRX05268.1"/>
    </source>
</evidence>
<proteinExistence type="inferred from homology"/>